<dbReference type="InterPro" id="IPR036662">
    <property type="entry name" value="PTS_EIIA_man-typ_sf"/>
</dbReference>
<keyword evidence="4" id="KW-1185">Reference proteome</keyword>
<dbReference type="Gene3D" id="3.40.50.510">
    <property type="entry name" value="Phosphotransferase system, mannose-type IIA component"/>
    <property type="match status" value="1"/>
</dbReference>
<dbReference type="AlphaFoldDB" id="A0A4Y9VPD2"/>
<dbReference type="PROSITE" id="PS51096">
    <property type="entry name" value="PTS_EIIA_TYPE_4"/>
    <property type="match status" value="1"/>
</dbReference>
<comment type="caution">
    <text evidence="3">The sequence shown here is derived from an EMBL/GenBank/DDBJ whole genome shotgun (WGS) entry which is preliminary data.</text>
</comment>
<feature type="domain" description="PTS EIIA type-4" evidence="2">
    <location>
        <begin position="1"/>
        <end position="123"/>
    </location>
</feature>
<protein>
    <submittedName>
        <fullName evidence="3">PTS fructose transporter subunit IIA</fullName>
    </submittedName>
</protein>
<accession>A0A4Y9VPD2</accession>
<name>A0A4Y9VPD2_9PROT</name>
<keyword evidence="1" id="KW-0808">Transferase</keyword>
<sequence>MIGILIVTHGALGESLIACANHVLGGAPAQTAALAVNSQDDPNIMLPKAQALVAQLNSGDGVLVLSDMYGATPCNIVTKLIQPGMVAGVAGISLPMLVRAMTYRQEPLAVVVEKAISGGREGVVQFTGQQCERYEPESSN</sequence>
<dbReference type="GO" id="GO:0016020">
    <property type="term" value="C:membrane"/>
    <property type="evidence" value="ECO:0007669"/>
    <property type="project" value="InterPro"/>
</dbReference>
<evidence type="ECO:0000313" key="3">
    <source>
        <dbReference type="EMBL" id="TFW70141.1"/>
    </source>
</evidence>
<dbReference type="GO" id="GO:0009401">
    <property type="term" value="P:phosphoenolpyruvate-dependent sugar phosphotransferase system"/>
    <property type="evidence" value="ECO:0007669"/>
    <property type="project" value="InterPro"/>
</dbReference>
<dbReference type="GO" id="GO:0016740">
    <property type="term" value="F:transferase activity"/>
    <property type="evidence" value="ECO:0007669"/>
    <property type="project" value="UniProtKB-KW"/>
</dbReference>
<dbReference type="PANTHER" id="PTHR33799">
    <property type="entry name" value="PTS PERMEASE-RELATED-RELATED"/>
    <property type="match status" value="1"/>
</dbReference>
<dbReference type="PANTHER" id="PTHR33799:SF1">
    <property type="entry name" value="PTS SYSTEM MANNOSE-SPECIFIC EIIAB COMPONENT-RELATED"/>
    <property type="match status" value="1"/>
</dbReference>
<evidence type="ECO:0000313" key="4">
    <source>
        <dbReference type="Proteomes" id="UP000297706"/>
    </source>
</evidence>
<dbReference type="InterPro" id="IPR051471">
    <property type="entry name" value="Bacterial_PTS_sugar_comp"/>
</dbReference>
<evidence type="ECO:0000256" key="1">
    <source>
        <dbReference type="ARBA" id="ARBA00022679"/>
    </source>
</evidence>
<dbReference type="Proteomes" id="UP000297706">
    <property type="component" value="Unassembled WGS sequence"/>
</dbReference>
<proteinExistence type="predicted"/>
<dbReference type="EMBL" id="PQVH01000014">
    <property type="protein sequence ID" value="TFW70141.1"/>
    <property type="molecule type" value="Genomic_DNA"/>
</dbReference>
<organism evidence="3 4">
    <name type="scientific">Methylotenera oryzisoli</name>
    <dbReference type="NCBI Taxonomy" id="2080758"/>
    <lineage>
        <taxon>Bacteria</taxon>
        <taxon>Pseudomonadati</taxon>
        <taxon>Pseudomonadota</taxon>
        <taxon>Betaproteobacteria</taxon>
        <taxon>Nitrosomonadales</taxon>
        <taxon>Methylophilaceae</taxon>
        <taxon>Methylotenera</taxon>
    </lineage>
</organism>
<gene>
    <name evidence="3" type="ORF">C3Y98_11825</name>
</gene>
<dbReference type="RefSeq" id="WP_135278781.1">
    <property type="nucleotide sequence ID" value="NZ_PQVH01000014.1"/>
</dbReference>
<dbReference type="SUPFAM" id="SSF53062">
    <property type="entry name" value="PTS system fructose IIA component-like"/>
    <property type="match status" value="1"/>
</dbReference>
<reference evidence="3 4" key="1">
    <citation type="submission" date="2018-02" db="EMBL/GenBank/DDBJ databases">
        <title>A novel lanthanide dependent methylotroph, Methylotenera sp. La3113.</title>
        <authorList>
            <person name="Lv H."/>
            <person name="Tani A."/>
        </authorList>
    </citation>
    <scope>NUCLEOTIDE SEQUENCE [LARGE SCALE GENOMIC DNA]</scope>
    <source>
        <strain evidence="3 4">La3113</strain>
    </source>
</reference>
<evidence type="ECO:0000259" key="2">
    <source>
        <dbReference type="PROSITE" id="PS51096"/>
    </source>
</evidence>
<dbReference type="OrthoDB" id="8795346at2"/>
<dbReference type="InterPro" id="IPR004701">
    <property type="entry name" value="PTS_EIIA_man-typ"/>
</dbReference>
<dbReference type="Pfam" id="PF03610">
    <property type="entry name" value="EIIA-man"/>
    <property type="match status" value="1"/>
</dbReference>